<proteinExistence type="predicted"/>
<protein>
    <submittedName>
        <fullName evidence="2">TM2 domain-containing membrane protein YozV</fullName>
    </submittedName>
</protein>
<comment type="caution">
    <text evidence="2">The sequence shown here is derived from an EMBL/GenBank/DDBJ whole genome shotgun (WGS) entry which is preliminary data.</text>
</comment>
<organism evidence="2 3">
    <name type="scientific">Microbacter margulisiae</name>
    <dbReference type="NCBI Taxonomy" id="1350067"/>
    <lineage>
        <taxon>Bacteria</taxon>
        <taxon>Pseudomonadati</taxon>
        <taxon>Bacteroidota</taxon>
        <taxon>Bacteroidia</taxon>
        <taxon>Bacteroidales</taxon>
        <taxon>Porphyromonadaceae</taxon>
        <taxon>Microbacter</taxon>
    </lineage>
</organism>
<gene>
    <name evidence="2" type="ORF">FHX64_000210</name>
</gene>
<keyword evidence="3" id="KW-1185">Reference proteome</keyword>
<keyword evidence="1" id="KW-0732">Signal</keyword>
<feature type="signal peptide" evidence="1">
    <location>
        <begin position="1"/>
        <end position="20"/>
    </location>
</feature>
<name>A0A7W5H168_9PORP</name>
<evidence type="ECO:0000313" key="2">
    <source>
        <dbReference type="EMBL" id="MBB3186047.1"/>
    </source>
</evidence>
<accession>A0A7W5H168</accession>
<reference evidence="2 3" key="1">
    <citation type="submission" date="2020-08" db="EMBL/GenBank/DDBJ databases">
        <title>Genomic Encyclopedia of Type Strains, Phase IV (KMG-IV): sequencing the most valuable type-strain genomes for metagenomic binning, comparative biology and taxonomic classification.</title>
        <authorList>
            <person name="Goeker M."/>
        </authorList>
    </citation>
    <scope>NUCLEOTIDE SEQUENCE [LARGE SCALE GENOMIC DNA]</scope>
    <source>
        <strain evidence="2 3">DSM 27471</strain>
    </source>
</reference>
<dbReference type="Proteomes" id="UP000544222">
    <property type="component" value="Unassembled WGS sequence"/>
</dbReference>
<dbReference type="RefSeq" id="WP_183411972.1">
    <property type="nucleotide sequence ID" value="NZ_JACHYB010000001.1"/>
</dbReference>
<feature type="chain" id="PRO_5030909213" evidence="1">
    <location>
        <begin position="21"/>
        <end position="237"/>
    </location>
</feature>
<evidence type="ECO:0000313" key="3">
    <source>
        <dbReference type="Proteomes" id="UP000544222"/>
    </source>
</evidence>
<dbReference type="AlphaFoldDB" id="A0A7W5H168"/>
<evidence type="ECO:0000256" key="1">
    <source>
        <dbReference type="SAM" id="SignalP"/>
    </source>
</evidence>
<sequence length="237" mass="25587">MKIVIPFALFFLASIINLYGQNNTTPNFQNLRESSSQRIILAPAKPVTQKQNEINKTFTHFFTSPLRINDLHINTLSNELTNPALPSQWKTIMPSIDMGLQAIYLTDHKDPVFATSFSIMVPGMGQIYNGQIGKGLVFMATSYGGLAVGAVALSSHHSGLATAGFITAAISYIWSIVDAGSTSNSINRKNNLAHIAFNPNKHLAVFPSISTLEDPQGNLVCGTTNAGLAVAYNFGDK</sequence>
<dbReference type="EMBL" id="JACHYB010000001">
    <property type="protein sequence ID" value="MBB3186047.1"/>
    <property type="molecule type" value="Genomic_DNA"/>
</dbReference>